<dbReference type="PANTHER" id="PTHR24104">
    <property type="entry name" value="E3 UBIQUITIN-PROTEIN LIGASE NHLRC1-RELATED"/>
    <property type="match status" value="1"/>
</dbReference>
<protein>
    <recommendedName>
        <fullName evidence="7">6-bladed beta-propeller</fullName>
    </recommendedName>
</protein>
<evidence type="ECO:0000256" key="4">
    <source>
        <dbReference type="SAM" id="SignalP"/>
    </source>
</evidence>
<dbReference type="InterPro" id="IPR001258">
    <property type="entry name" value="NHL_repeat"/>
</dbReference>
<feature type="repeat" description="NHL" evidence="2">
    <location>
        <begin position="228"/>
        <end position="271"/>
    </location>
</feature>
<sequence length="364" mass="37494">MSLILLLALLVAPLVAPPAAASRPAAALAALVAPRDPARSEAVQEASGTTGGPEVSPDAGDTTWWAPGDSSAAATLPGALRAAAVVVTRGDGRGQALEPAGIAVDAFGRLVVADGALHRLQRFEPDGRWLGESGSLGSDPGQLRRPGSVVMLGALTVAVLDRENQRVEAYDLFGRRLATLIDLLAATLAGPLGRVDPIALAADRSQTLYLADGDADRVLVFDGTGRFLRTVGGFGPRPGSFRGLAGLAAGPRGEIVTAERGNARVQRLDAAGRVVASWAIPVGRSPGALAVAVDDSGRVAVADEPTGRLWLFTRDGRPWAALGGLARPRALAFAPDGTLLVAEAGRGQVRRFAIGRARRPNREP</sequence>
<proteinExistence type="predicted"/>
<accession>A0A538U8Y2</accession>
<gene>
    <name evidence="5" type="ORF">E6K81_07680</name>
</gene>
<evidence type="ECO:0000256" key="3">
    <source>
        <dbReference type="SAM" id="MobiDB-lite"/>
    </source>
</evidence>
<evidence type="ECO:0000313" key="5">
    <source>
        <dbReference type="EMBL" id="TMQ72354.1"/>
    </source>
</evidence>
<organism evidence="5 6">
    <name type="scientific">Eiseniibacteriota bacterium</name>
    <dbReference type="NCBI Taxonomy" id="2212470"/>
    <lineage>
        <taxon>Bacteria</taxon>
        <taxon>Candidatus Eiseniibacteriota</taxon>
    </lineage>
</organism>
<evidence type="ECO:0000256" key="1">
    <source>
        <dbReference type="ARBA" id="ARBA00022737"/>
    </source>
</evidence>
<dbReference type="Gene3D" id="2.120.10.30">
    <property type="entry name" value="TolB, C-terminal domain"/>
    <property type="match status" value="2"/>
</dbReference>
<reference evidence="5 6" key="1">
    <citation type="journal article" date="2019" name="Nat. Microbiol.">
        <title>Mediterranean grassland soil C-N compound turnover is dependent on rainfall and depth, and is mediated by genomically divergent microorganisms.</title>
        <authorList>
            <person name="Diamond S."/>
            <person name="Andeer P.F."/>
            <person name="Li Z."/>
            <person name="Crits-Christoph A."/>
            <person name="Burstein D."/>
            <person name="Anantharaman K."/>
            <person name="Lane K.R."/>
            <person name="Thomas B.C."/>
            <person name="Pan C."/>
            <person name="Northen T.R."/>
            <person name="Banfield J.F."/>
        </authorList>
    </citation>
    <scope>NUCLEOTIDE SEQUENCE [LARGE SCALE GENOMIC DNA]</scope>
    <source>
        <strain evidence="5">WS_11</strain>
    </source>
</reference>
<dbReference type="EMBL" id="VBPB01000111">
    <property type="protein sequence ID" value="TMQ72354.1"/>
    <property type="molecule type" value="Genomic_DNA"/>
</dbReference>
<dbReference type="GO" id="GO:0008270">
    <property type="term" value="F:zinc ion binding"/>
    <property type="evidence" value="ECO:0007669"/>
    <property type="project" value="UniProtKB-KW"/>
</dbReference>
<dbReference type="AlphaFoldDB" id="A0A538U8Y2"/>
<dbReference type="CDD" id="cd05819">
    <property type="entry name" value="NHL"/>
    <property type="match status" value="1"/>
</dbReference>
<dbReference type="InterPro" id="IPR011042">
    <property type="entry name" value="6-blade_b-propeller_TolB-like"/>
</dbReference>
<dbReference type="PROSITE" id="PS51125">
    <property type="entry name" value="NHL"/>
    <property type="match status" value="2"/>
</dbReference>
<feature type="chain" id="PRO_5021946190" description="6-bladed beta-propeller" evidence="4">
    <location>
        <begin position="22"/>
        <end position="364"/>
    </location>
</feature>
<evidence type="ECO:0000313" key="6">
    <source>
        <dbReference type="Proteomes" id="UP000319771"/>
    </source>
</evidence>
<keyword evidence="4" id="KW-0732">Signal</keyword>
<keyword evidence="1" id="KW-0677">Repeat</keyword>
<feature type="repeat" description="NHL" evidence="2">
    <location>
        <begin position="83"/>
        <end position="126"/>
    </location>
</feature>
<comment type="caution">
    <text evidence="5">The sequence shown here is derived from an EMBL/GenBank/DDBJ whole genome shotgun (WGS) entry which is preliminary data.</text>
</comment>
<dbReference type="InterPro" id="IPR050952">
    <property type="entry name" value="TRIM-NHL_E3_ligases"/>
</dbReference>
<evidence type="ECO:0008006" key="7">
    <source>
        <dbReference type="Google" id="ProtNLM"/>
    </source>
</evidence>
<dbReference type="SUPFAM" id="SSF75011">
    <property type="entry name" value="3-carboxy-cis,cis-mucoante lactonizing enzyme"/>
    <property type="match status" value="1"/>
</dbReference>
<evidence type="ECO:0000256" key="2">
    <source>
        <dbReference type="PROSITE-ProRule" id="PRU00504"/>
    </source>
</evidence>
<dbReference type="Proteomes" id="UP000319771">
    <property type="component" value="Unassembled WGS sequence"/>
</dbReference>
<feature type="signal peptide" evidence="4">
    <location>
        <begin position="1"/>
        <end position="21"/>
    </location>
</feature>
<feature type="region of interest" description="Disordered" evidence="3">
    <location>
        <begin position="39"/>
        <end position="62"/>
    </location>
</feature>
<name>A0A538U8Y2_UNCEI</name>
<dbReference type="PANTHER" id="PTHR24104:SF25">
    <property type="entry name" value="PROTEIN LIN-41"/>
    <property type="match status" value="1"/>
</dbReference>